<name>W5STW7_9SPIR</name>
<evidence type="ECO:0000256" key="1">
    <source>
        <dbReference type="SAM" id="Phobius"/>
    </source>
</evidence>
<proteinExistence type="predicted"/>
<dbReference type="eggNOG" id="ENOG50344DK">
    <property type="taxonomic scope" value="Bacteria"/>
</dbReference>
<keyword evidence="3" id="KW-1185">Reference proteome</keyword>
<feature type="transmembrane region" description="Helical" evidence="1">
    <location>
        <begin position="6"/>
        <end position="25"/>
    </location>
</feature>
<dbReference type="OrthoDB" id="350666at2"/>
<protein>
    <submittedName>
        <fullName evidence="2">Uncharacterized protein</fullName>
    </submittedName>
</protein>
<sequence>MLQIYFISVLLNILGGIVLAFPLLVERFKGLVIFEAFIHLINNNKNVRSIFGTIFLIASIFEIIIPYDLPIIGNLLPAISLFFIGFILFLSQKMPINLQNNKEYEKFKSLIESNKKLIGILALIIGAIHFFAPKVPFL</sequence>
<evidence type="ECO:0000313" key="2">
    <source>
        <dbReference type="EMBL" id="AHH10312.1"/>
    </source>
</evidence>
<dbReference type="RefSeq" id="WP_025407835.1">
    <property type="nucleotide sequence ID" value="NZ_CP005745.1"/>
</dbReference>
<keyword evidence="1" id="KW-0812">Transmembrane</keyword>
<feature type="transmembrane region" description="Helical" evidence="1">
    <location>
        <begin position="46"/>
        <end position="65"/>
    </location>
</feature>
<keyword evidence="1" id="KW-1133">Transmembrane helix</keyword>
<dbReference type="HOGENOM" id="CLU_154627_0_0_12"/>
<reference evidence="2" key="1">
    <citation type="submission" date="2013-04" db="EMBL/GenBank/DDBJ databases">
        <title>Comparative Genomics of Relapsing Fever Spirochetes.</title>
        <authorList>
            <person name="Schwan T.G."/>
            <person name="Raffel S.J."/>
            <person name="Porcella S.F."/>
            <person name="Martens C.A."/>
            <person name="Bruno D.P."/>
            <person name="Ricklefs S.M."/>
            <person name="Barbian K.B."/>
        </authorList>
    </citation>
    <scope>NUCLEOTIDE SEQUENCE [LARGE SCALE GENOMIC DNA]</scope>
    <source>
        <strain evidence="2">Co53</strain>
    </source>
</reference>
<gene>
    <name evidence="2" type="ORF">BCO_0099600</name>
</gene>
<dbReference type="STRING" id="1313292.BCO_0099600"/>
<organism evidence="2 3">
    <name type="scientific">Borrelia coriaceae ATCC 43381</name>
    <dbReference type="NCBI Taxonomy" id="1408429"/>
    <lineage>
        <taxon>Bacteria</taxon>
        <taxon>Pseudomonadati</taxon>
        <taxon>Spirochaetota</taxon>
        <taxon>Spirochaetia</taxon>
        <taxon>Spirochaetales</taxon>
        <taxon>Borreliaceae</taxon>
        <taxon>Borrelia</taxon>
    </lineage>
</organism>
<keyword evidence="1" id="KW-0472">Membrane</keyword>
<feature type="transmembrane region" description="Helical" evidence="1">
    <location>
        <begin position="116"/>
        <end position="132"/>
    </location>
</feature>
<dbReference type="EMBL" id="CP005745">
    <property type="protein sequence ID" value="AHH10312.1"/>
    <property type="molecule type" value="Genomic_DNA"/>
</dbReference>
<feature type="transmembrane region" description="Helical" evidence="1">
    <location>
        <begin position="71"/>
        <end position="90"/>
    </location>
</feature>
<accession>W5STW7</accession>
<evidence type="ECO:0000313" key="3">
    <source>
        <dbReference type="Proteomes" id="UP000019330"/>
    </source>
</evidence>
<dbReference type="AlphaFoldDB" id="W5STW7"/>
<dbReference type="Proteomes" id="UP000019330">
    <property type="component" value="Chromosome"/>
</dbReference>
<dbReference type="PATRIC" id="fig|1313292.3.peg.154"/>